<evidence type="ECO:0000256" key="5">
    <source>
        <dbReference type="ARBA" id="ARBA00022679"/>
    </source>
</evidence>
<evidence type="ECO:0000313" key="10">
    <source>
        <dbReference type="Proteomes" id="UP000287969"/>
    </source>
</evidence>
<dbReference type="PROSITE" id="PS51101">
    <property type="entry name" value="PTS_EIIB_TYPE_4"/>
    <property type="match status" value="1"/>
</dbReference>
<evidence type="ECO:0000313" key="9">
    <source>
        <dbReference type="EMBL" id="QAT60789.1"/>
    </source>
</evidence>
<comment type="subcellular location">
    <subcellularLocation>
        <location evidence="1">Cytoplasm</location>
    </subcellularLocation>
</comment>
<reference evidence="10" key="1">
    <citation type="submission" date="2019-01" db="EMBL/GenBank/DDBJ databases">
        <title>Draft genomes of a novel of Sporanaerobacter strains.</title>
        <authorList>
            <person name="Ma S."/>
        </authorList>
    </citation>
    <scope>NUCLEOTIDE SEQUENCE [LARGE SCALE GENOMIC DNA]</scope>
    <source>
        <strain evidence="10">NJN-17</strain>
    </source>
</reference>
<dbReference type="GO" id="GO:0008982">
    <property type="term" value="F:protein-N(PI)-phosphohistidine-sugar phosphotransferase activity"/>
    <property type="evidence" value="ECO:0007669"/>
    <property type="project" value="InterPro"/>
</dbReference>
<evidence type="ECO:0000256" key="3">
    <source>
        <dbReference type="ARBA" id="ARBA00022490"/>
    </source>
</evidence>
<dbReference type="Gene3D" id="3.40.35.10">
    <property type="entry name" value="Phosphotransferase system, sorbose subfamily IIB component"/>
    <property type="match status" value="1"/>
</dbReference>
<evidence type="ECO:0000256" key="6">
    <source>
        <dbReference type="ARBA" id="ARBA00022683"/>
    </source>
</evidence>
<dbReference type="OrthoDB" id="9788818at2"/>
<evidence type="ECO:0000256" key="2">
    <source>
        <dbReference type="ARBA" id="ARBA00022448"/>
    </source>
</evidence>
<sequence>MADIRLIRVDFRLMHGQVIANWLNQVDGNAIMIVNKQLSKDPFMNNVYKMAAPKGVKVSIFDLDTALEKIKSEKYTSNRKLIVLFKSVTDAKEAYEKGFPISELQVGGLGSGPDRVQITNQIYLNKEDTDKLLDMNGKGVKVYLQAVPKESELSIDKAAEKVK</sequence>
<keyword evidence="10" id="KW-1185">Reference proteome</keyword>
<dbReference type="Proteomes" id="UP000287969">
    <property type="component" value="Chromosome"/>
</dbReference>
<keyword evidence="2" id="KW-0813">Transport</keyword>
<dbReference type="AlphaFoldDB" id="A0A410Q9Z8"/>
<dbReference type="InterPro" id="IPR004720">
    <property type="entry name" value="PTS_IIB_sorbose-sp"/>
</dbReference>
<proteinExistence type="predicted"/>
<dbReference type="GO" id="GO:0009401">
    <property type="term" value="P:phosphoenolpyruvate-dependent sugar phosphotransferase system"/>
    <property type="evidence" value="ECO:0007669"/>
    <property type="project" value="UniProtKB-KW"/>
</dbReference>
<dbReference type="KEGG" id="spoa:EQM13_03935"/>
<evidence type="ECO:0000256" key="4">
    <source>
        <dbReference type="ARBA" id="ARBA00022597"/>
    </source>
</evidence>
<dbReference type="GO" id="GO:0016301">
    <property type="term" value="F:kinase activity"/>
    <property type="evidence" value="ECO:0007669"/>
    <property type="project" value="UniProtKB-KW"/>
</dbReference>
<keyword evidence="3" id="KW-0963">Cytoplasm</keyword>
<dbReference type="Pfam" id="PF03830">
    <property type="entry name" value="PTSIIB_sorb"/>
    <property type="match status" value="1"/>
</dbReference>
<dbReference type="GO" id="GO:0005737">
    <property type="term" value="C:cytoplasm"/>
    <property type="evidence" value="ECO:0007669"/>
    <property type="project" value="UniProtKB-SubCell"/>
</dbReference>
<gene>
    <name evidence="9" type="ORF">EQM13_03935</name>
</gene>
<dbReference type="InterPro" id="IPR036667">
    <property type="entry name" value="PTS_IIB_sorbose-sp_sf"/>
</dbReference>
<keyword evidence="4" id="KW-0762">Sugar transport</keyword>
<keyword evidence="5" id="KW-0808">Transferase</keyword>
<accession>A0A410Q9Z8</accession>
<name>A0A410Q9Z8_9FIRM</name>
<keyword evidence="7" id="KW-0418">Kinase</keyword>
<protein>
    <submittedName>
        <fullName evidence="9">PTS mannose/fructose/sorbose transporter subunit IIB</fullName>
    </submittedName>
</protein>
<dbReference type="RefSeq" id="WP_071139681.1">
    <property type="nucleotide sequence ID" value="NZ_CP035282.1"/>
</dbReference>
<organism evidence="9 10">
    <name type="scientific">Acidilutibacter cellobiosedens</name>
    <dbReference type="NCBI Taxonomy" id="2507161"/>
    <lineage>
        <taxon>Bacteria</taxon>
        <taxon>Bacillati</taxon>
        <taxon>Bacillota</taxon>
        <taxon>Tissierellia</taxon>
        <taxon>Tissierellales</taxon>
        <taxon>Acidilutibacteraceae</taxon>
        <taxon>Acidilutibacter</taxon>
    </lineage>
</organism>
<evidence type="ECO:0000259" key="8">
    <source>
        <dbReference type="PROSITE" id="PS51101"/>
    </source>
</evidence>
<evidence type="ECO:0000256" key="1">
    <source>
        <dbReference type="ARBA" id="ARBA00004496"/>
    </source>
</evidence>
<evidence type="ECO:0000256" key="7">
    <source>
        <dbReference type="ARBA" id="ARBA00022777"/>
    </source>
</evidence>
<dbReference type="SUPFAM" id="SSF52728">
    <property type="entry name" value="PTS IIb component"/>
    <property type="match status" value="1"/>
</dbReference>
<dbReference type="EMBL" id="CP035282">
    <property type="protein sequence ID" value="QAT60789.1"/>
    <property type="molecule type" value="Genomic_DNA"/>
</dbReference>
<keyword evidence="6" id="KW-0598">Phosphotransferase system</keyword>
<feature type="domain" description="PTS EIIB type-4" evidence="8">
    <location>
        <begin position="1"/>
        <end position="163"/>
    </location>
</feature>